<name>A0A9P0PJ92_ACAOB</name>
<keyword evidence="2" id="KW-1185">Reference proteome</keyword>
<dbReference type="EMBL" id="CAKOFQ010007042">
    <property type="protein sequence ID" value="CAH1988303.1"/>
    <property type="molecule type" value="Genomic_DNA"/>
</dbReference>
<sequence length="66" mass="7885">MSHIEITLYCKKSLIKRQNKTNRSIKLRKIKSCKYKIASEGADSIPNRRQHIKIPPNYRWLIMDTK</sequence>
<dbReference type="AlphaFoldDB" id="A0A9P0PJ92"/>
<comment type="caution">
    <text evidence="1">The sequence shown here is derived from an EMBL/GenBank/DDBJ whole genome shotgun (WGS) entry which is preliminary data.</text>
</comment>
<evidence type="ECO:0000313" key="2">
    <source>
        <dbReference type="Proteomes" id="UP001152888"/>
    </source>
</evidence>
<reference evidence="1" key="1">
    <citation type="submission" date="2022-03" db="EMBL/GenBank/DDBJ databases">
        <authorList>
            <person name="Sayadi A."/>
        </authorList>
    </citation>
    <scope>NUCLEOTIDE SEQUENCE</scope>
</reference>
<accession>A0A9P0PJ92</accession>
<organism evidence="1 2">
    <name type="scientific">Acanthoscelides obtectus</name>
    <name type="common">Bean weevil</name>
    <name type="synonym">Bruchus obtectus</name>
    <dbReference type="NCBI Taxonomy" id="200917"/>
    <lineage>
        <taxon>Eukaryota</taxon>
        <taxon>Metazoa</taxon>
        <taxon>Ecdysozoa</taxon>
        <taxon>Arthropoda</taxon>
        <taxon>Hexapoda</taxon>
        <taxon>Insecta</taxon>
        <taxon>Pterygota</taxon>
        <taxon>Neoptera</taxon>
        <taxon>Endopterygota</taxon>
        <taxon>Coleoptera</taxon>
        <taxon>Polyphaga</taxon>
        <taxon>Cucujiformia</taxon>
        <taxon>Chrysomeloidea</taxon>
        <taxon>Chrysomelidae</taxon>
        <taxon>Bruchinae</taxon>
        <taxon>Bruchini</taxon>
        <taxon>Acanthoscelides</taxon>
    </lineage>
</organism>
<dbReference type="Proteomes" id="UP001152888">
    <property type="component" value="Unassembled WGS sequence"/>
</dbReference>
<protein>
    <submittedName>
        <fullName evidence="1">Uncharacterized protein</fullName>
    </submittedName>
</protein>
<gene>
    <name evidence="1" type="ORF">ACAOBT_LOCUS18396</name>
</gene>
<evidence type="ECO:0000313" key="1">
    <source>
        <dbReference type="EMBL" id="CAH1988303.1"/>
    </source>
</evidence>
<proteinExistence type="predicted"/>